<comment type="caution">
    <text evidence="2">The sequence shown here is derived from an EMBL/GenBank/DDBJ whole genome shotgun (WGS) entry which is preliminary data.</text>
</comment>
<dbReference type="EMBL" id="JAXOVC010000016">
    <property type="protein sequence ID" value="KAK4493609.1"/>
    <property type="molecule type" value="Genomic_DNA"/>
</dbReference>
<reference evidence="2 3" key="1">
    <citation type="journal article" date="2023" name="G3 (Bethesda)">
        <title>A chromosome-level genome assembly of Zasmidium syzygii isolated from banana leaves.</title>
        <authorList>
            <person name="van Westerhoven A.C."/>
            <person name="Mehrabi R."/>
            <person name="Talebi R."/>
            <person name="Steentjes M.B.F."/>
            <person name="Corcolon B."/>
            <person name="Chong P.A."/>
            <person name="Kema G.H.J."/>
            <person name="Seidl M.F."/>
        </authorList>
    </citation>
    <scope>NUCLEOTIDE SEQUENCE [LARGE SCALE GENOMIC DNA]</scope>
    <source>
        <strain evidence="2 3">P124</strain>
    </source>
</reference>
<evidence type="ECO:0000256" key="1">
    <source>
        <dbReference type="SAM" id="MobiDB-lite"/>
    </source>
</evidence>
<feature type="region of interest" description="Disordered" evidence="1">
    <location>
        <begin position="48"/>
        <end position="76"/>
    </location>
</feature>
<organism evidence="2 3">
    <name type="scientific">Zasmidium cellare</name>
    <name type="common">Wine cellar mold</name>
    <name type="synonym">Racodium cellare</name>
    <dbReference type="NCBI Taxonomy" id="395010"/>
    <lineage>
        <taxon>Eukaryota</taxon>
        <taxon>Fungi</taxon>
        <taxon>Dikarya</taxon>
        <taxon>Ascomycota</taxon>
        <taxon>Pezizomycotina</taxon>
        <taxon>Dothideomycetes</taxon>
        <taxon>Dothideomycetidae</taxon>
        <taxon>Mycosphaerellales</taxon>
        <taxon>Mycosphaerellaceae</taxon>
        <taxon>Zasmidium</taxon>
    </lineage>
</organism>
<dbReference type="SUPFAM" id="SSF51735">
    <property type="entry name" value="NAD(P)-binding Rossmann-fold domains"/>
    <property type="match status" value="1"/>
</dbReference>
<accession>A0ABR0DWN0</accession>
<dbReference type="InterPro" id="IPR036291">
    <property type="entry name" value="NAD(P)-bd_dom_sf"/>
</dbReference>
<name>A0ABR0DWN0_ZASCE</name>
<proteinExistence type="predicted"/>
<gene>
    <name evidence="2" type="ORF">PRZ48_015276</name>
</gene>
<evidence type="ECO:0000313" key="3">
    <source>
        <dbReference type="Proteomes" id="UP001305779"/>
    </source>
</evidence>
<sequence>MAKYAKDQPQGFENSIKRIAIVGAGGTIGHPITTALLSSNNHTLLALTRKGSTTPLPPPSAPPKSTTPTPEPRQQP</sequence>
<dbReference type="Gene3D" id="3.40.50.720">
    <property type="entry name" value="NAD(P)-binding Rossmann-like Domain"/>
    <property type="match status" value="1"/>
</dbReference>
<keyword evidence="3" id="KW-1185">Reference proteome</keyword>
<dbReference type="Proteomes" id="UP001305779">
    <property type="component" value="Unassembled WGS sequence"/>
</dbReference>
<protein>
    <recommendedName>
        <fullName evidence="4">NmrA-like domain-containing protein</fullName>
    </recommendedName>
</protein>
<evidence type="ECO:0008006" key="4">
    <source>
        <dbReference type="Google" id="ProtNLM"/>
    </source>
</evidence>
<evidence type="ECO:0000313" key="2">
    <source>
        <dbReference type="EMBL" id="KAK4493609.1"/>
    </source>
</evidence>